<comment type="caution">
    <text evidence="2">The sequence shown here is derived from an EMBL/GenBank/DDBJ whole genome shotgun (WGS) entry which is preliminary data.</text>
</comment>
<reference evidence="2 3" key="3">
    <citation type="submission" date="2019-11" db="EMBL/GenBank/DDBJ databases">
        <title>A de novo genome assembly of a pear dwarfing rootstock.</title>
        <authorList>
            <person name="Wang F."/>
            <person name="Wang J."/>
            <person name="Li S."/>
            <person name="Zhang Y."/>
            <person name="Fang M."/>
            <person name="Ma L."/>
            <person name="Zhao Y."/>
            <person name="Jiang S."/>
        </authorList>
    </citation>
    <scope>NUCLEOTIDE SEQUENCE [LARGE SCALE GENOMIC DNA]</scope>
    <source>
        <strain evidence="2">S2</strain>
        <tissue evidence="2">Leaf</tissue>
    </source>
</reference>
<feature type="compositionally biased region" description="Basic and acidic residues" evidence="1">
    <location>
        <begin position="117"/>
        <end position="129"/>
    </location>
</feature>
<accession>A0A5N5FTP0</accession>
<dbReference type="AlphaFoldDB" id="A0A5N5FTP0"/>
<dbReference type="EMBL" id="SMOL01000559">
    <property type="protein sequence ID" value="KAB2606485.1"/>
    <property type="molecule type" value="Genomic_DNA"/>
</dbReference>
<organism evidence="2 3">
    <name type="scientific">Pyrus ussuriensis x Pyrus communis</name>
    <dbReference type="NCBI Taxonomy" id="2448454"/>
    <lineage>
        <taxon>Eukaryota</taxon>
        <taxon>Viridiplantae</taxon>
        <taxon>Streptophyta</taxon>
        <taxon>Embryophyta</taxon>
        <taxon>Tracheophyta</taxon>
        <taxon>Spermatophyta</taxon>
        <taxon>Magnoliopsida</taxon>
        <taxon>eudicotyledons</taxon>
        <taxon>Gunneridae</taxon>
        <taxon>Pentapetalae</taxon>
        <taxon>rosids</taxon>
        <taxon>fabids</taxon>
        <taxon>Rosales</taxon>
        <taxon>Rosaceae</taxon>
        <taxon>Amygdaloideae</taxon>
        <taxon>Maleae</taxon>
        <taxon>Pyrus</taxon>
    </lineage>
</organism>
<reference evidence="3" key="2">
    <citation type="submission" date="2019-10" db="EMBL/GenBank/DDBJ databases">
        <title>A de novo genome assembly of a pear dwarfing rootstock.</title>
        <authorList>
            <person name="Wang F."/>
            <person name="Wang J."/>
            <person name="Li S."/>
            <person name="Zhang Y."/>
            <person name="Fang M."/>
            <person name="Ma L."/>
            <person name="Zhao Y."/>
            <person name="Jiang S."/>
        </authorList>
    </citation>
    <scope>NUCLEOTIDE SEQUENCE [LARGE SCALE GENOMIC DNA]</scope>
</reference>
<evidence type="ECO:0000256" key="1">
    <source>
        <dbReference type="SAM" id="MobiDB-lite"/>
    </source>
</evidence>
<protein>
    <submittedName>
        <fullName evidence="2">Uncharacterized protein</fullName>
    </submittedName>
</protein>
<feature type="region of interest" description="Disordered" evidence="1">
    <location>
        <begin position="91"/>
        <end position="150"/>
    </location>
</feature>
<keyword evidence="3" id="KW-1185">Reference proteome</keyword>
<proteinExistence type="predicted"/>
<evidence type="ECO:0000313" key="3">
    <source>
        <dbReference type="Proteomes" id="UP000327157"/>
    </source>
</evidence>
<sequence>MESMVYTDPSTMVIEELSDEERDVMARTCKLRKRKRLLAIEGPFDNKEASVEEEVTVMCLDDGFHQKEVVGTSVAEIEDVQVVEQVGEQGVQVGEQGEREQSDTFFDVPLRFKGNQKRSDEQDPDKDSDFVESDYGSDEDNPNFPKYDVI</sequence>
<name>A0A5N5FTP0_9ROSA</name>
<feature type="compositionally biased region" description="Acidic residues" evidence="1">
    <location>
        <begin position="130"/>
        <end position="141"/>
    </location>
</feature>
<evidence type="ECO:0000313" key="2">
    <source>
        <dbReference type="EMBL" id="KAB2606485.1"/>
    </source>
</evidence>
<gene>
    <name evidence="2" type="ORF">D8674_006202</name>
</gene>
<dbReference type="Proteomes" id="UP000327157">
    <property type="component" value="Chromosome 11"/>
</dbReference>
<reference evidence="2 3" key="1">
    <citation type="submission" date="2019-09" db="EMBL/GenBank/DDBJ databases">
        <authorList>
            <person name="Ou C."/>
        </authorList>
    </citation>
    <scope>NUCLEOTIDE SEQUENCE [LARGE SCALE GENOMIC DNA]</scope>
    <source>
        <strain evidence="2">S2</strain>
        <tissue evidence="2">Leaf</tissue>
    </source>
</reference>